<dbReference type="GO" id="GO:0016020">
    <property type="term" value="C:membrane"/>
    <property type="evidence" value="ECO:0007669"/>
    <property type="project" value="UniProtKB-SubCell"/>
</dbReference>
<feature type="domain" description="G-protein coupled receptors family 1 profile" evidence="9">
    <location>
        <begin position="31"/>
        <end position="289"/>
    </location>
</feature>
<protein>
    <submittedName>
        <fullName evidence="11">Opsin 8, group member a</fullName>
    </submittedName>
</protein>
<dbReference type="InterPro" id="IPR000276">
    <property type="entry name" value="GPCR_Rhodpsn"/>
</dbReference>
<dbReference type="PANTHER" id="PTHR24240">
    <property type="entry name" value="OPSIN"/>
    <property type="match status" value="1"/>
</dbReference>
<dbReference type="SUPFAM" id="SSF81321">
    <property type="entry name" value="Family A G protein-coupled receptor-like"/>
    <property type="match status" value="1"/>
</dbReference>
<organism evidence="10 11">
    <name type="scientific">Clupea harengus</name>
    <name type="common">Atlantic herring</name>
    <dbReference type="NCBI Taxonomy" id="7950"/>
    <lineage>
        <taxon>Eukaryota</taxon>
        <taxon>Metazoa</taxon>
        <taxon>Chordata</taxon>
        <taxon>Craniata</taxon>
        <taxon>Vertebrata</taxon>
        <taxon>Euteleostomi</taxon>
        <taxon>Actinopterygii</taxon>
        <taxon>Neopterygii</taxon>
        <taxon>Teleostei</taxon>
        <taxon>Clupei</taxon>
        <taxon>Clupeiformes</taxon>
        <taxon>Clupeoidei</taxon>
        <taxon>Clupeidae</taxon>
        <taxon>Clupea</taxon>
    </lineage>
</organism>
<evidence type="ECO:0000256" key="7">
    <source>
        <dbReference type="ARBA" id="ARBA00023224"/>
    </source>
</evidence>
<dbReference type="GO" id="GO:0007602">
    <property type="term" value="P:phototransduction"/>
    <property type="evidence" value="ECO:0007669"/>
    <property type="project" value="Ensembl"/>
</dbReference>
<evidence type="ECO:0000256" key="3">
    <source>
        <dbReference type="ARBA" id="ARBA00022989"/>
    </source>
</evidence>
<dbReference type="Proteomes" id="UP000515152">
    <property type="component" value="Chromosome 15"/>
</dbReference>
<keyword evidence="7" id="KW-0807">Transducer</keyword>
<evidence type="ECO:0000256" key="2">
    <source>
        <dbReference type="ARBA" id="ARBA00022692"/>
    </source>
</evidence>
<feature type="transmembrane region" description="Helical" evidence="8">
    <location>
        <begin position="231"/>
        <end position="249"/>
    </location>
</feature>
<evidence type="ECO:0000256" key="8">
    <source>
        <dbReference type="SAM" id="Phobius"/>
    </source>
</evidence>
<evidence type="ECO:0000256" key="5">
    <source>
        <dbReference type="ARBA" id="ARBA00023136"/>
    </source>
</evidence>
<feature type="transmembrane region" description="Helical" evidence="8">
    <location>
        <begin position="181"/>
        <end position="204"/>
    </location>
</feature>
<dbReference type="FunFam" id="1.20.1070.10:FF:000219">
    <property type="entry name" value="Opsin 5-like 2"/>
    <property type="match status" value="1"/>
</dbReference>
<dbReference type="InterPro" id="IPR017452">
    <property type="entry name" value="GPCR_Rhodpsn_7TM"/>
</dbReference>
<feature type="transmembrane region" description="Helical" evidence="8">
    <location>
        <begin position="88"/>
        <end position="111"/>
    </location>
</feature>
<sequence>MDDKYTSKLSPAVDYAAGVYLVIIAVLSILGNAAVLITAAQRKKRLKAPELLSINLAVTDIGMALSMYPLSISSAFNHAWIGGDPTCLYYGLMGMIFSVASIMTLAVMGLVRYLVAGATPESGNRFQRSTIGMFITLIWLYALLWAACPLLGWGGYGPEPYGMACSVDWAGYQNSLNDSTFIMALAVLCTILPCVAIVSSYLGITWKLHKAYQTIQNNDRLPTFGNVEKKVMLMAILVSAGFMVSWTPYVAVSLWTMFHAGGKDSVTPLVSLLPCLFAKGATAYNPLIYYVFRKSFRREFRELCCPRCLRTDLTHDDNGDTYDDNLRWQSSTAHNTGRNIRSATTLVSHSTPRHPDYPTGNR</sequence>
<dbReference type="GeneID" id="105897739"/>
<feature type="transmembrane region" description="Helical" evidence="8">
    <location>
        <begin position="131"/>
        <end position="153"/>
    </location>
</feature>
<dbReference type="Gene3D" id="1.20.1070.10">
    <property type="entry name" value="Rhodopsin 7-helix transmembrane proteins"/>
    <property type="match status" value="1"/>
</dbReference>
<dbReference type="CDD" id="cd15074">
    <property type="entry name" value="7tmA_Opsin5_neuropsin"/>
    <property type="match status" value="1"/>
</dbReference>
<keyword evidence="2 8" id="KW-0812">Transmembrane</keyword>
<evidence type="ECO:0000313" key="10">
    <source>
        <dbReference type="Proteomes" id="UP000515152"/>
    </source>
</evidence>
<dbReference type="CTD" id="100002138"/>
<dbReference type="KEGG" id="char:105897739"/>
<feature type="transmembrane region" description="Helical" evidence="8">
    <location>
        <begin position="15"/>
        <end position="39"/>
    </location>
</feature>
<name>A0A6P3VSE4_CLUHA</name>
<dbReference type="RefSeq" id="XP_012680154.1">
    <property type="nucleotide sequence ID" value="XM_012824700.3"/>
</dbReference>
<dbReference type="AlphaFoldDB" id="A0A6P3VSE4"/>
<evidence type="ECO:0000256" key="1">
    <source>
        <dbReference type="ARBA" id="ARBA00004141"/>
    </source>
</evidence>
<dbReference type="PROSITE" id="PS50262">
    <property type="entry name" value="G_PROTEIN_RECEP_F1_2"/>
    <property type="match status" value="1"/>
</dbReference>
<comment type="subcellular location">
    <subcellularLocation>
        <location evidence="1">Membrane</location>
        <topology evidence="1">Multi-pass membrane protein</topology>
    </subcellularLocation>
</comment>
<keyword evidence="6" id="KW-0675">Receptor</keyword>
<gene>
    <name evidence="11" type="primary">opn8a</name>
</gene>
<evidence type="ECO:0000259" key="9">
    <source>
        <dbReference type="PROSITE" id="PS50262"/>
    </source>
</evidence>
<dbReference type="OrthoDB" id="7217071at2759"/>
<evidence type="ECO:0000313" key="11">
    <source>
        <dbReference type="RefSeq" id="XP_012680154.1"/>
    </source>
</evidence>
<feature type="transmembrane region" description="Helical" evidence="8">
    <location>
        <begin position="51"/>
        <end position="68"/>
    </location>
</feature>
<dbReference type="InterPro" id="IPR050125">
    <property type="entry name" value="GPCR_opsins"/>
</dbReference>
<evidence type="ECO:0000256" key="4">
    <source>
        <dbReference type="ARBA" id="ARBA00023040"/>
    </source>
</evidence>
<keyword evidence="3 8" id="KW-1133">Transmembrane helix</keyword>
<dbReference type="Pfam" id="PF00001">
    <property type="entry name" value="7tm_1"/>
    <property type="match status" value="1"/>
</dbReference>
<keyword evidence="5 8" id="KW-0472">Membrane</keyword>
<evidence type="ECO:0000256" key="6">
    <source>
        <dbReference type="ARBA" id="ARBA00023170"/>
    </source>
</evidence>
<dbReference type="GO" id="GO:0004930">
    <property type="term" value="F:G protein-coupled receptor activity"/>
    <property type="evidence" value="ECO:0007669"/>
    <property type="project" value="UniProtKB-KW"/>
</dbReference>
<proteinExistence type="predicted"/>
<accession>A0A6P3VSE4</accession>
<feature type="transmembrane region" description="Helical" evidence="8">
    <location>
        <begin position="269"/>
        <end position="292"/>
    </location>
</feature>
<keyword evidence="4" id="KW-0297">G-protein coupled receptor</keyword>
<keyword evidence="10" id="KW-1185">Reference proteome</keyword>
<dbReference type="PRINTS" id="PR00237">
    <property type="entry name" value="GPCRRHODOPSN"/>
</dbReference>
<reference evidence="11" key="1">
    <citation type="submission" date="2025-08" db="UniProtKB">
        <authorList>
            <consortium name="RefSeq"/>
        </authorList>
    </citation>
    <scope>IDENTIFICATION</scope>
</reference>